<organism evidence="14 15">
    <name type="scientific">Candidula unifasciata</name>
    <dbReference type="NCBI Taxonomy" id="100452"/>
    <lineage>
        <taxon>Eukaryota</taxon>
        <taxon>Metazoa</taxon>
        <taxon>Spiralia</taxon>
        <taxon>Lophotrochozoa</taxon>
        <taxon>Mollusca</taxon>
        <taxon>Gastropoda</taxon>
        <taxon>Heterobranchia</taxon>
        <taxon>Euthyneura</taxon>
        <taxon>Panpulmonata</taxon>
        <taxon>Eupulmonata</taxon>
        <taxon>Stylommatophora</taxon>
        <taxon>Helicina</taxon>
        <taxon>Helicoidea</taxon>
        <taxon>Geomitridae</taxon>
        <taxon>Candidula</taxon>
    </lineage>
</organism>
<evidence type="ECO:0000256" key="7">
    <source>
        <dbReference type="ARBA" id="ARBA00022786"/>
    </source>
</evidence>
<evidence type="ECO:0000256" key="6">
    <source>
        <dbReference type="ARBA" id="ARBA00022771"/>
    </source>
</evidence>
<evidence type="ECO:0000256" key="4">
    <source>
        <dbReference type="ARBA" id="ARBA00022723"/>
    </source>
</evidence>
<evidence type="ECO:0000256" key="5">
    <source>
        <dbReference type="ARBA" id="ARBA00022737"/>
    </source>
</evidence>
<dbReference type="AlphaFoldDB" id="A0A8S3Z7A2"/>
<proteinExistence type="predicted"/>
<dbReference type="PROSITE" id="PS51873">
    <property type="entry name" value="TRIAD"/>
    <property type="match status" value="1"/>
</dbReference>
<dbReference type="FunFam" id="3.30.40.10:FF:000358">
    <property type="entry name" value="RBR-type E3 ubiquitin transferase"/>
    <property type="match status" value="1"/>
</dbReference>
<keyword evidence="8" id="KW-0862">Zinc</keyword>
<dbReference type="CDD" id="cd23820">
    <property type="entry name" value="RWD_RNF14"/>
    <property type="match status" value="1"/>
</dbReference>
<evidence type="ECO:0000256" key="1">
    <source>
        <dbReference type="ARBA" id="ARBA00001798"/>
    </source>
</evidence>
<dbReference type="GO" id="GO:0008270">
    <property type="term" value="F:zinc ion binding"/>
    <property type="evidence" value="ECO:0007669"/>
    <property type="project" value="UniProtKB-KW"/>
</dbReference>
<dbReference type="SUPFAM" id="SSF57850">
    <property type="entry name" value="RING/U-box"/>
    <property type="match status" value="2"/>
</dbReference>
<accession>A0A8S3Z7A2</accession>
<evidence type="ECO:0000259" key="13">
    <source>
        <dbReference type="PROSITE" id="PS51873"/>
    </source>
</evidence>
<keyword evidence="15" id="KW-1185">Reference proteome</keyword>
<protein>
    <recommendedName>
        <fullName evidence="2">RBR-type E3 ubiquitin transferase</fullName>
        <ecNumber evidence="2">2.3.2.31</ecNumber>
    </recommendedName>
</protein>
<dbReference type="Gene3D" id="3.30.40.10">
    <property type="entry name" value="Zinc/RING finger domain, C3HC4 (zinc finger)"/>
    <property type="match status" value="1"/>
</dbReference>
<dbReference type="Gene3D" id="3.10.110.10">
    <property type="entry name" value="Ubiquitin Conjugating Enzyme"/>
    <property type="match status" value="1"/>
</dbReference>
<dbReference type="InterPro" id="IPR001841">
    <property type="entry name" value="Znf_RING"/>
</dbReference>
<dbReference type="SMART" id="SM00591">
    <property type="entry name" value="RWD"/>
    <property type="match status" value="1"/>
</dbReference>
<dbReference type="InterPro" id="IPR044066">
    <property type="entry name" value="TRIAD_supradom"/>
</dbReference>
<evidence type="ECO:0000256" key="9">
    <source>
        <dbReference type="PROSITE-ProRule" id="PRU00175"/>
    </source>
</evidence>
<dbReference type="OrthoDB" id="1431934at2759"/>
<dbReference type="PROSITE" id="PS50089">
    <property type="entry name" value="ZF_RING_2"/>
    <property type="match status" value="1"/>
</dbReference>
<comment type="catalytic activity">
    <reaction evidence="1">
        <text>[E2 ubiquitin-conjugating enzyme]-S-ubiquitinyl-L-cysteine + [acceptor protein]-L-lysine = [E2 ubiquitin-conjugating enzyme]-L-cysteine + [acceptor protein]-N(6)-ubiquitinyl-L-lysine.</text>
        <dbReference type="EC" id="2.3.2.31"/>
    </reaction>
</comment>
<dbReference type="EC" id="2.3.2.31" evidence="2"/>
<keyword evidence="6 9" id="KW-0863">Zinc-finger</keyword>
<dbReference type="SUPFAM" id="SSF54495">
    <property type="entry name" value="UBC-like"/>
    <property type="match status" value="1"/>
</dbReference>
<dbReference type="PROSITE" id="PS00518">
    <property type="entry name" value="ZF_RING_1"/>
    <property type="match status" value="1"/>
</dbReference>
<dbReference type="Proteomes" id="UP000678393">
    <property type="component" value="Unassembled WGS sequence"/>
</dbReference>
<evidence type="ECO:0000259" key="12">
    <source>
        <dbReference type="PROSITE" id="PS50908"/>
    </source>
</evidence>
<sequence>MTEETQALALTNCCGVLVDSFKSGLFDENLQEQQDEVLALQAIFNTEDEQRLMILSEVSKDKEGLFSLQITICPKANDLIQVNLVLPSGQEEDVAAASAAPAKELNPPALGPDVPLNRSVSGWHWRGSFPVKYLSPLYLHSTLPPSYPSQNPPQFHLSCGWLSKDQLTSLSHEMENLWAEGSQMPILFTWVNWLEDNVLRHLGITDQLVLQPSIPDTEVEEETNIVPYIENMNEVIADMIRYNRRQLDIEFCKNLQECHVCYCEKPGEKFFRLFECKHHFCRDCMADFCLMHVQQGTVEALKCPDRGCNTIIPPYIVQAVMGPEAYQRWEQLLLQKTLDAMSDTVYCPRCNSLVITEAEEELHLARCPQCFFAFCTECQQGWHQGRNCVSDEQVLEDIQKKAPTGLSREEEKKYQELKRKAEEEMKSRMLMKNNIRNCPNCRIRVEKDGG</sequence>
<dbReference type="GO" id="GO:0061630">
    <property type="term" value="F:ubiquitin protein ligase activity"/>
    <property type="evidence" value="ECO:0007669"/>
    <property type="project" value="UniProtKB-EC"/>
</dbReference>
<dbReference type="InterPro" id="IPR002867">
    <property type="entry name" value="IBR_dom"/>
</dbReference>
<feature type="domain" description="RING-type" evidence="13">
    <location>
        <begin position="254"/>
        <end position="450"/>
    </location>
</feature>
<keyword evidence="4" id="KW-0479">Metal-binding</keyword>
<evidence type="ECO:0000256" key="3">
    <source>
        <dbReference type="ARBA" id="ARBA00022679"/>
    </source>
</evidence>
<reference evidence="14" key="1">
    <citation type="submission" date="2021-04" db="EMBL/GenBank/DDBJ databases">
        <authorList>
            <consortium name="Molecular Ecology Group"/>
        </authorList>
    </citation>
    <scope>NUCLEOTIDE SEQUENCE</scope>
</reference>
<evidence type="ECO:0000313" key="15">
    <source>
        <dbReference type="Proteomes" id="UP000678393"/>
    </source>
</evidence>
<feature type="non-terminal residue" evidence="14">
    <location>
        <position position="450"/>
    </location>
</feature>
<dbReference type="Pfam" id="PF01485">
    <property type="entry name" value="IBR"/>
    <property type="match status" value="1"/>
</dbReference>
<gene>
    <name evidence="14" type="ORF">CUNI_LOCUS9168</name>
</gene>
<dbReference type="Gene3D" id="2.20.25.20">
    <property type="match status" value="1"/>
</dbReference>
<dbReference type="PANTHER" id="PTHR11685">
    <property type="entry name" value="RBR FAMILY RING FINGER AND IBR DOMAIN-CONTAINING"/>
    <property type="match status" value="1"/>
</dbReference>
<evidence type="ECO:0000313" key="14">
    <source>
        <dbReference type="EMBL" id="CAG5123610.1"/>
    </source>
</evidence>
<evidence type="ECO:0000256" key="10">
    <source>
        <dbReference type="SAM" id="Coils"/>
    </source>
</evidence>
<dbReference type="InterPro" id="IPR013083">
    <property type="entry name" value="Znf_RING/FYVE/PHD"/>
</dbReference>
<dbReference type="Pfam" id="PF05773">
    <property type="entry name" value="RWD"/>
    <property type="match status" value="1"/>
</dbReference>
<dbReference type="SMART" id="SM00647">
    <property type="entry name" value="IBR"/>
    <property type="match status" value="1"/>
</dbReference>
<evidence type="ECO:0000256" key="8">
    <source>
        <dbReference type="ARBA" id="ARBA00022833"/>
    </source>
</evidence>
<keyword evidence="10" id="KW-0175">Coiled coil</keyword>
<dbReference type="InterPro" id="IPR031127">
    <property type="entry name" value="E3_UB_ligase_RBR"/>
</dbReference>
<name>A0A8S3Z7A2_9EUPU</name>
<dbReference type="InterPro" id="IPR016135">
    <property type="entry name" value="UBQ-conjugating_enzyme/RWD"/>
</dbReference>
<keyword evidence="3" id="KW-0808">Transferase</keyword>
<keyword evidence="5" id="KW-0677">Repeat</keyword>
<keyword evidence="7" id="KW-0833">Ubl conjugation pathway</keyword>
<dbReference type="InterPro" id="IPR006575">
    <property type="entry name" value="RWD_dom"/>
</dbReference>
<feature type="domain" description="RWD" evidence="12">
    <location>
        <begin position="35"/>
        <end position="201"/>
    </location>
</feature>
<dbReference type="PROSITE" id="PS50908">
    <property type="entry name" value="RWD"/>
    <property type="match status" value="1"/>
</dbReference>
<feature type="coiled-coil region" evidence="10">
    <location>
        <begin position="407"/>
        <end position="434"/>
    </location>
</feature>
<evidence type="ECO:0000256" key="2">
    <source>
        <dbReference type="ARBA" id="ARBA00012251"/>
    </source>
</evidence>
<feature type="domain" description="RING-type" evidence="11">
    <location>
        <begin position="258"/>
        <end position="304"/>
    </location>
</feature>
<dbReference type="EMBL" id="CAJHNH020001566">
    <property type="protein sequence ID" value="CAG5123610.1"/>
    <property type="molecule type" value="Genomic_DNA"/>
</dbReference>
<evidence type="ECO:0000259" key="11">
    <source>
        <dbReference type="PROSITE" id="PS50089"/>
    </source>
</evidence>
<dbReference type="CDD" id="cd20341">
    <property type="entry name" value="BRcat_RBR_RNF14"/>
    <property type="match status" value="1"/>
</dbReference>
<dbReference type="GO" id="GO:0016567">
    <property type="term" value="P:protein ubiquitination"/>
    <property type="evidence" value="ECO:0007669"/>
    <property type="project" value="InterPro"/>
</dbReference>
<dbReference type="InterPro" id="IPR017907">
    <property type="entry name" value="Znf_RING_CS"/>
</dbReference>
<comment type="caution">
    <text evidence="14">The sequence shown here is derived from an EMBL/GenBank/DDBJ whole genome shotgun (WGS) entry which is preliminary data.</text>
</comment>